<feature type="compositionally biased region" description="Polar residues" evidence="6">
    <location>
        <begin position="565"/>
        <end position="576"/>
    </location>
</feature>
<feature type="compositionally biased region" description="Acidic residues" evidence="6">
    <location>
        <begin position="628"/>
        <end position="637"/>
    </location>
</feature>
<dbReference type="PROSITE" id="PS51382">
    <property type="entry name" value="SPX"/>
    <property type="match status" value="1"/>
</dbReference>
<feature type="region of interest" description="Disordered" evidence="6">
    <location>
        <begin position="557"/>
        <end position="639"/>
    </location>
</feature>
<keyword evidence="2" id="KW-0926">Vacuole</keyword>
<dbReference type="PANTHER" id="PTHR46140">
    <property type="entry name" value="VACUOLAR TRANSPORTER CHAPERONE 1-RELATED"/>
    <property type="match status" value="1"/>
</dbReference>
<dbReference type="Pfam" id="PF09359">
    <property type="entry name" value="VTC"/>
    <property type="match status" value="1"/>
</dbReference>
<dbReference type="InterPro" id="IPR051572">
    <property type="entry name" value="VTC_Complex_Subunit"/>
</dbReference>
<evidence type="ECO:0000313" key="10">
    <source>
        <dbReference type="Proteomes" id="UP000033140"/>
    </source>
</evidence>
<dbReference type="CDD" id="cd14480">
    <property type="entry name" value="SPX_VTC2_like"/>
    <property type="match status" value="1"/>
</dbReference>
<keyword evidence="3 7" id="KW-0812">Transmembrane</keyword>
<evidence type="ECO:0000256" key="6">
    <source>
        <dbReference type="SAM" id="MobiDB-lite"/>
    </source>
</evidence>
<dbReference type="Pfam" id="PF02656">
    <property type="entry name" value="DUF202"/>
    <property type="match status" value="1"/>
</dbReference>
<feature type="transmembrane region" description="Helical" evidence="7">
    <location>
        <begin position="769"/>
        <end position="789"/>
    </location>
</feature>
<dbReference type="STRING" id="698492.A0A0E9NA60"/>
<dbReference type="GO" id="GO:0033254">
    <property type="term" value="C:vacuolar transporter chaperone complex"/>
    <property type="evidence" value="ECO:0007669"/>
    <property type="project" value="TreeGrafter"/>
</dbReference>
<dbReference type="InterPro" id="IPR004331">
    <property type="entry name" value="SPX_dom"/>
</dbReference>
<proteinExistence type="predicted"/>
<feature type="compositionally biased region" description="Basic and acidic residues" evidence="6">
    <location>
        <begin position="140"/>
        <end position="156"/>
    </location>
</feature>
<name>A0A0E9NA60_SAICN</name>
<dbReference type="PANTHER" id="PTHR46140:SF2">
    <property type="entry name" value="VACUOLAR TRANSPORTER CHAPERONE 3 COMPLEX SUBUNIT 3-RELATED"/>
    <property type="match status" value="1"/>
</dbReference>
<evidence type="ECO:0000256" key="7">
    <source>
        <dbReference type="SAM" id="Phobius"/>
    </source>
</evidence>
<keyword evidence="4 7" id="KW-1133">Transmembrane helix</keyword>
<evidence type="ECO:0000256" key="5">
    <source>
        <dbReference type="ARBA" id="ARBA00023136"/>
    </source>
</evidence>
<reference evidence="9 10" key="1">
    <citation type="journal article" date="2011" name="J. Gen. Appl. Microbiol.">
        <title>Draft genome sequencing of the enigmatic yeast Saitoella complicata.</title>
        <authorList>
            <person name="Nishida H."/>
            <person name="Hamamoto M."/>
            <person name="Sugiyama J."/>
        </authorList>
    </citation>
    <scope>NUCLEOTIDE SEQUENCE [LARGE SCALE GENOMIC DNA]</scope>
    <source>
        <strain evidence="9 10">NRRL Y-17804</strain>
    </source>
</reference>
<dbReference type="AlphaFoldDB" id="A0A0E9NA60"/>
<organism evidence="9 10">
    <name type="scientific">Saitoella complicata (strain BCRC 22490 / CBS 7301 / JCM 7358 / NBRC 10748 / NRRL Y-17804)</name>
    <dbReference type="NCBI Taxonomy" id="698492"/>
    <lineage>
        <taxon>Eukaryota</taxon>
        <taxon>Fungi</taxon>
        <taxon>Dikarya</taxon>
        <taxon>Ascomycota</taxon>
        <taxon>Taphrinomycotina</taxon>
        <taxon>Taphrinomycotina incertae sedis</taxon>
        <taxon>Saitoella</taxon>
    </lineage>
</organism>
<comment type="subcellular location">
    <subcellularLocation>
        <location evidence="1">Vacuole membrane</location>
        <topology evidence="1">Multi-pass membrane protein</topology>
    </subcellularLocation>
</comment>
<dbReference type="GO" id="GO:0000329">
    <property type="term" value="C:fungal-type vacuole membrane"/>
    <property type="evidence" value="ECO:0007669"/>
    <property type="project" value="TreeGrafter"/>
</dbReference>
<evidence type="ECO:0000259" key="8">
    <source>
        <dbReference type="PROSITE" id="PS51382"/>
    </source>
</evidence>
<feature type="transmembrane region" description="Helical" evidence="7">
    <location>
        <begin position="701"/>
        <end position="719"/>
    </location>
</feature>
<protein>
    <recommendedName>
        <fullName evidence="8">SPX domain-containing protein</fullName>
    </recommendedName>
</protein>
<dbReference type="OMA" id="SFKFWVH"/>
<comment type="caution">
    <text evidence="9">The sequence shown here is derived from an EMBL/GenBank/DDBJ whole genome shotgun (WGS) entry which is preliminary data.</text>
</comment>
<gene>
    <name evidence="9" type="ORF">G7K_0522-t1</name>
</gene>
<evidence type="ECO:0000256" key="4">
    <source>
        <dbReference type="ARBA" id="ARBA00022989"/>
    </source>
</evidence>
<accession>A0A0E9NA60</accession>
<dbReference type="InterPro" id="IPR018966">
    <property type="entry name" value="VTC_domain"/>
</dbReference>
<reference evidence="9 10" key="2">
    <citation type="journal article" date="2014" name="J. Gen. Appl. Microbiol.">
        <title>The early diverging ascomycetous budding yeast Saitoella complicata has three histone deacetylases belonging to the Clr6, Hos2, and Rpd3 lineages.</title>
        <authorList>
            <person name="Nishida H."/>
            <person name="Matsumoto T."/>
            <person name="Kondo S."/>
            <person name="Hamamoto M."/>
            <person name="Yoshikawa H."/>
        </authorList>
    </citation>
    <scope>NUCLEOTIDE SEQUENCE [LARGE SCALE GENOMIC DNA]</scope>
    <source>
        <strain evidence="9 10">NRRL Y-17804</strain>
    </source>
</reference>
<evidence type="ECO:0000256" key="3">
    <source>
        <dbReference type="ARBA" id="ARBA00022692"/>
    </source>
</evidence>
<evidence type="ECO:0000256" key="2">
    <source>
        <dbReference type="ARBA" id="ARBA00022554"/>
    </source>
</evidence>
<evidence type="ECO:0000313" key="9">
    <source>
        <dbReference type="EMBL" id="GAO46290.1"/>
    </source>
</evidence>
<feature type="region of interest" description="Disordered" evidence="6">
    <location>
        <begin position="134"/>
        <end position="157"/>
    </location>
</feature>
<dbReference type="Gene3D" id="3.20.100.30">
    <property type="entry name" value="VTC, catalytic tunnel domain"/>
    <property type="match status" value="1"/>
</dbReference>
<reference evidence="9 10" key="3">
    <citation type="journal article" date="2015" name="Genome Announc.">
        <title>Draft Genome Sequence of the Archiascomycetous Yeast Saitoella complicata.</title>
        <authorList>
            <person name="Yamauchi K."/>
            <person name="Kondo S."/>
            <person name="Hamamoto M."/>
            <person name="Takahashi Y."/>
            <person name="Ogura Y."/>
            <person name="Hayashi T."/>
            <person name="Nishida H."/>
        </authorList>
    </citation>
    <scope>NUCLEOTIDE SEQUENCE [LARGE SCALE GENOMIC DNA]</scope>
    <source>
        <strain evidence="9 10">NRRL Y-17804</strain>
    </source>
</reference>
<feature type="transmembrane region" description="Helical" evidence="7">
    <location>
        <begin position="731"/>
        <end position="749"/>
    </location>
</feature>
<evidence type="ECO:0000256" key="1">
    <source>
        <dbReference type="ARBA" id="ARBA00004128"/>
    </source>
</evidence>
<dbReference type="EMBL" id="BACD03000003">
    <property type="protein sequence ID" value="GAO46290.1"/>
    <property type="molecule type" value="Genomic_DNA"/>
</dbReference>
<keyword evidence="10" id="KW-1185">Reference proteome</keyword>
<dbReference type="Proteomes" id="UP000033140">
    <property type="component" value="Unassembled WGS sequence"/>
</dbReference>
<dbReference type="GO" id="GO:0006799">
    <property type="term" value="P:polyphosphate biosynthetic process"/>
    <property type="evidence" value="ECO:0007669"/>
    <property type="project" value="UniProtKB-ARBA"/>
</dbReference>
<dbReference type="InterPro" id="IPR042267">
    <property type="entry name" value="VTC_sf"/>
</dbReference>
<dbReference type="InterPro" id="IPR003807">
    <property type="entry name" value="DUF202"/>
</dbReference>
<keyword evidence="5 7" id="KW-0472">Membrane</keyword>
<sequence length="803" mass="92234">MHAHNLKSTAVRHYSGTANPVQTLNLFVQESNQSRDSEEQHTPVAYRPPHRLAMRFGAQLEDSVYESWKDSYINYANLKTLLKQDNPEDWTENDESRFVECLDKELEKVYAFQNKIYQELKTSIVQLESEVDAAAAEPSNSDKARQTQDSLDKTTEEVNQLERYSRINFTGFLKIAKKHDKLHKGYTVRPLLQVRLSMCPFNSEDYSPLLWKLSTMYAKLRENVKVELPKVQLPSSLGPSSVLSAHSFPINGIQQVKRHSYKFWVHSDNIMEVKTYILRRLPVLVYNPSTAKANQGNIPDPSITSLYFDNSALSLYMNKIERKENARSLRLRWSGHLKEKPEIFLERKTASATDESEDTEDRIAIKEKYIKDFIDGTYSMEKQIKKMRDAGVQSDEAIEHYEKLVRDVQAMIKEHNLRPVMRAVYTRTAFQIPGDDSVRISLDTNLALIREDDFDEERPHRNPDDWHRADIDDSMMEYPFKSLKKGEINRFPYALLEIKVQVRGNEEEPKWAAELRQSHLVTEAPRFSKFAHGVAVLFDPNLLPFWLPDVEKDIRRDPGEAYDPNRQNGFGQSSNGPKLVISYDNKKKNEEDNEDAASDRSKPASSKKGKGKAVNRAAPDERYGSYVMEDDTDEESADDRRLTLRGLPALFKKSNYRTITKGREPSPTRLPPGVSKPEYLLRTQGPVKVEAKVWLANERTFIKWMHVCTLLSTLALALFNGASDENKVGRWLGFIYACISVAAGAWGYFLFKRRAKKIAERSPGNFDDFYGPLGVCMALLVALGLNFGLKYNEMLQDRKKGHF</sequence>
<feature type="domain" description="SPX" evidence="8">
    <location>
        <begin position="54"/>
        <end position="193"/>
    </location>
</feature>